<keyword evidence="2" id="KW-0812">Transmembrane</keyword>
<keyword evidence="2" id="KW-0472">Membrane</keyword>
<dbReference type="SUPFAM" id="SSF50969">
    <property type="entry name" value="YVTN repeat-like/Quinoprotein amine dehydrogenase"/>
    <property type="match status" value="1"/>
</dbReference>
<sequence>MPTAALAHDGAEPASTGIELSDPELTRAVTALGAPLDIRIPILNVPGDPSSGERDASSGDPWTLALSPDGRYAYVDNANYGQNPIELWVFDLDRRMHVKTLEVGDNPGGTSTIVAATSANVVAVRSGDSVYVIDSVANEIRDRWDLPRSSGYREAISPDGQYFYTVSSVGLVQKLNLDSGEIEASRRISVKMMGTIEVTPDGNSLAIGEGYTEDANYRLLSAATLEDLGPAHSTPTIWQYSRMRFDAAGTALYQTDFGTKLNKLDPVTGQSLQEVAVGTKMSGLVPNPEQNRAWGTSIGFSLVMVADYTTGKRSESFRSVPGGSIDLAQRPNGELVAPNGAKGKRGPDMSISVLLPAAVTQQPADVTVETVDEEAVFTAEVQGIKADAASGVTWQRSDDAGETWVDLDAHGLSLEVPATRETVAAQFRLAYTDDFWGVAGASDAARIVAPAPEILDPVTEISATTGTEIAPVSFTARAQEAHEWSVDGLPEGLALDAATGELSGMPAVAGEFSATVSVSDDFGVDVAELSIAVSDPAGDPDPKPGPGTDPAPGEDPSDEPGAKPAPGSDPAPGDTPAGDQPATKRSAGDQDLARTGGTELIGAGLLGAGLILAGLVTLKRRRA</sequence>
<feature type="region of interest" description="Disordered" evidence="1">
    <location>
        <begin position="320"/>
        <end position="344"/>
    </location>
</feature>
<gene>
    <name evidence="3" type="ORF">D3226_07515</name>
</gene>
<evidence type="ECO:0008006" key="5">
    <source>
        <dbReference type="Google" id="ProtNLM"/>
    </source>
</evidence>
<dbReference type="InterPro" id="IPR051200">
    <property type="entry name" value="Host-pathogen_enzymatic-act"/>
</dbReference>
<evidence type="ECO:0000256" key="1">
    <source>
        <dbReference type="SAM" id="MobiDB-lite"/>
    </source>
</evidence>
<comment type="caution">
    <text evidence="3">The sequence shown here is derived from an EMBL/GenBank/DDBJ whole genome shotgun (WGS) entry which is preliminary data.</text>
</comment>
<accession>A0ABS1SQM2</accession>
<feature type="region of interest" description="Disordered" evidence="1">
    <location>
        <begin position="1"/>
        <end position="22"/>
    </location>
</feature>
<name>A0ABS1SQM2_9MICO</name>
<protein>
    <recommendedName>
        <fullName evidence="5">Gram-positive cocci surface proteins LPxTG domain-containing protein</fullName>
    </recommendedName>
</protein>
<evidence type="ECO:0000313" key="3">
    <source>
        <dbReference type="EMBL" id="MBL3689809.1"/>
    </source>
</evidence>
<dbReference type="Gene3D" id="2.130.10.10">
    <property type="entry name" value="YVTN repeat-like/Quinoprotein amine dehydrogenase"/>
    <property type="match status" value="1"/>
</dbReference>
<dbReference type="InterPro" id="IPR013783">
    <property type="entry name" value="Ig-like_fold"/>
</dbReference>
<dbReference type="Proteomes" id="UP001646141">
    <property type="component" value="Unassembled WGS sequence"/>
</dbReference>
<dbReference type="PANTHER" id="PTHR47197">
    <property type="entry name" value="PROTEIN NIRF"/>
    <property type="match status" value="1"/>
</dbReference>
<dbReference type="InterPro" id="IPR011044">
    <property type="entry name" value="Quino_amine_DH_bsu"/>
</dbReference>
<dbReference type="PANTHER" id="PTHR47197:SF3">
    <property type="entry name" value="DIHYDRO-HEME D1 DEHYDROGENASE"/>
    <property type="match status" value="1"/>
</dbReference>
<keyword evidence="4" id="KW-1185">Reference proteome</keyword>
<dbReference type="RefSeq" id="WP_202381850.1">
    <property type="nucleotide sequence ID" value="NZ_BAAAMA010000002.1"/>
</dbReference>
<evidence type="ECO:0000313" key="4">
    <source>
        <dbReference type="Proteomes" id="UP001646141"/>
    </source>
</evidence>
<feature type="region of interest" description="Disordered" evidence="1">
    <location>
        <begin position="533"/>
        <end position="593"/>
    </location>
</feature>
<organism evidence="3 4">
    <name type="scientific">Leucobacter chromiireducens subsp. chromiireducens</name>
    <dbReference type="NCBI Taxonomy" id="660067"/>
    <lineage>
        <taxon>Bacteria</taxon>
        <taxon>Bacillati</taxon>
        <taxon>Actinomycetota</taxon>
        <taxon>Actinomycetes</taxon>
        <taxon>Micrococcales</taxon>
        <taxon>Microbacteriaceae</taxon>
        <taxon>Leucobacter</taxon>
    </lineage>
</organism>
<dbReference type="InterPro" id="IPR015943">
    <property type="entry name" value="WD40/YVTN_repeat-like_dom_sf"/>
</dbReference>
<dbReference type="Pfam" id="PF05345">
    <property type="entry name" value="He_PIG"/>
    <property type="match status" value="1"/>
</dbReference>
<dbReference type="EMBL" id="QYAD01000002">
    <property type="protein sequence ID" value="MBL3689809.1"/>
    <property type="molecule type" value="Genomic_DNA"/>
</dbReference>
<dbReference type="Gene3D" id="2.60.40.10">
    <property type="entry name" value="Immunoglobulins"/>
    <property type="match status" value="1"/>
</dbReference>
<feature type="transmembrane region" description="Helical" evidence="2">
    <location>
        <begin position="600"/>
        <end position="618"/>
    </location>
</feature>
<proteinExistence type="predicted"/>
<dbReference type="SUPFAM" id="SSF49313">
    <property type="entry name" value="Cadherin-like"/>
    <property type="match status" value="1"/>
</dbReference>
<evidence type="ECO:0000256" key="2">
    <source>
        <dbReference type="SAM" id="Phobius"/>
    </source>
</evidence>
<keyword evidence="2" id="KW-1133">Transmembrane helix</keyword>
<reference evidence="3 4" key="1">
    <citation type="submission" date="2018-09" db="EMBL/GenBank/DDBJ databases">
        <title>Comparative genomics of Leucobacter spp.</title>
        <authorList>
            <person name="Reis A.C."/>
            <person name="Kolvenbach B.A."/>
            <person name="Corvini P.F.X."/>
            <person name="Nunes O.C."/>
        </authorList>
    </citation>
    <scope>NUCLEOTIDE SEQUENCE [LARGE SCALE GENOMIC DNA]</scope>
    <source>
        <strain evidence="3 4">L-1</strain>
    </source>
</reference>
<dbReference type="InterPro" id="IPR015919">
    <property type="entry name" value="Cadherin-like_sf"/>
</dbReference>